<dbReference type="InterPro" id="IPR032506">
    <property type="entry name" value="SGSH_C"/>
</dbReference>
<evidence type="ECO:0000256" key="2">
    <source>
        <dbReference type="ARBA" id="ARBA00022801"/>
    </source>
</evidence>
<dbReference type="AlphaFoldDB" id="H6RHZ6"/>
<dbReference type="PANTHER" id="PTHR43108:SF6">
    <property type="entry name" value="N-SULPHOGLUCOSAMINE SULPHOHYDROLASE"/>
    <property type="match status" value="1"/>
</dbReference>
<evidence type="ECO:0000256" key="1">
    <source>
        <dbReference type="ARBA" id="ARBA00008779"/>
    </source>
</evidence>
<name>H6RHZ6_9BACT</name>
<dbReference type="PANTHER" id="PTHR43108">
    <property type="entry name" value="N-ACETYLGLUCOSAMINE-6-SULFATASE FAMILY MEMBER"/>
    <property type="match status" value="1"/>
</dbReference>
<feature type="domain" description="N-sulphoglucosamine sulphohydrolase C-terminal" evidence="3">
    <location>
        <begin position="354"/>
        <end position="506"/>
    </location>
</feature>
<proteinExistence type="inferred from homology"/>
<reference evidence="4" key="2">
    <citation type="submission" date="2012-02" db="EMBL/GenBank/DDBJ databases">
        <authorList>
            <person name="Genoscope - CEA"/>
        </authorList>
    </citation>
    <scope>NUCLEOTIDE SEQUENCE</scope>
</reference>
<gene>
    <name evidence="4" type="ORF">VIS_S3DLC50023</name>
</gene>
<comment type="similarity">
    <text evidence="1">Belongs to the sulfatase family.</text>
</comment>
<evidence type="ECO:0000313" key="4">
    <source>
        <dbReference type="EMBL" id="CCG00657.1"/>
    </source>
</evidence>
<dbReference type="Gene3D" id="3.40.720.10">
    <property type="entry name" value="Alkaline Phosphatase, subunit A"/>
    <property type="match status" value="1"/>
</dbReference>
<dbReference type="GO" id="GO:0016787">
    <property type="term" value="F:hydrolase activity"/>
    <property type="evidence" value="ECO:0007669"/>
    <property type="project" value="UniProtKB-KW"/>
</dbReference>
<reference evidence="4" key="1">
    <citation type="journal article" date="2012" name="Environ. Microbiol.">
        <title>Genomic content of uncultured Bacteroidetes from contrasting oceanic provinces in the North Atlantic Ocean.</title>
        <authorList>
            <person name="Gomez-Pereira P.R."/>
            <person name="Schuler M."/>
            <person name="Fuchs B.M."/>
            <person name="Bennke C."/>
            <person name="Teeling H."/>
            <person name="Waldmann J."/>
            <person name="Richter M."/>
            <person name="Barbe V."/>
            <person name="Bataille E."/>
            <person name="Glockner F.O."/>
            <person name="Amann R."/>
        </authorList>
    </citation>
    <scope>NUCLEOTIDE SEQUENCE</scope>
</reference>
<dbReference type="PROSITE" id="PS51257">
    <property type="entry name" value="PROKAR_LIPOPROTEIN"/>
    <property type="match status" value="1"/>
</dbReference>
<organism evidence="4">
    <name type="scientific">uncultured Flavobacteriia bacterium</name>
    <dbReference type="NCBI Taxonomy" id="212695"/>
    <lineage>
        <taxon>Bacteria</taxon>
        <taxon>Pseudomonadati</taxon>
        <taxon>Bacteroidota</taxon>
        <taxon>Flavobacteriia</taxon>
        <taxon>environmental samples</taxon>
    </lineage>
</organism>
<dbReference type="InterPro" id="IPR024607">
    <property type="entry name" value="Sulfatase_CS"/>
</dbReference>
<dbReference type="SUPFAM" id="SSF53649">
    <property type="entry name" value="Alkaline phosphatase-like"/>
    <property type="match status" value="1"/>
</dbReference>
<dbReference type="PROSITE" id="PS00523">
    <property type="entry name" value="SULFATASE_1"/>
    <property type="match status" value="1"/>
</dbReference>
<dbReference type="PROSITE" id="PS00149">
    <property type="entry name" value="SULFATASE_2"/>
    <property type="match status" value="1"/>
</dbReference>
<protein>
    <submittedName>
        <fullName evidence="4">Sulfatase, N-acetylglucosamine-6-sulfatase</fullName>
    </submittedName>
</protein>
<evidence type="ECO:0000259" key="3">
    <source>
        <dbReference type="Pfam" id="PF16347"/>
    </source>
</evidence>
<keyword evidence="2" id="KW-0378">Hydrolase</keyword>
<dbReference type="InterPro" id="IPR017850">
    <property type="entry name" value="Alkaline_phosphatase_core_sf"/>
</dbReference>
<sequence>MTITKNLFFGLSLLAITTLACKTSKPSVAVNTNPKRPNIVFIMADDHAVSAISAYQDWLAEIAPTPNIDRIANEGMLMTRTFNTNSICGPSRAAILTGKYSHVSGFFKNEKGGDFDGSQMTFPKLFQKSGYQTAVVGKWHLGTSPTGFDYSKVMINWGGQGTYFNPVFLENGRDTIVEKKRHSTAQVAHDAMKWIGEGRDKDKPFMLMYQFKAPHRPWEPAEEFKDLFTDGDIPHPANFNDDYKGRKAASEQWMEIENHMNRRDLKVAPPEGLSKKELNGYYSYGNKGDFWTPNDTLQGADLKNWKYQAYIKDYLRCVAGVDKAVGQMLDYLKANDLLDNTVIIYTSDQGFYLGEHGWFDKRWMYEESFKMPFMIRYPELIKPKSVNSDLLLNIDFAPTLLDLAGIDVPEEMQGTSFKPLLESNKKVTTRDAVYYHYYEFPKWHNVQPHYGVRTDRYKLIHYYYNMNEWELFDLKKDPNEMENLYGTSGTKKLTQKLKNKIKELQVEYKDDMTLEEMRAMTDVVIERVYNEENINKR</sequence>
<dbReference type="EMBL" id="FO117614">
    <property type="protein sequence ID" value="CCG00657.1"/>
    <property type="molecule type" value="Genomic_DNA"/>
</dbReference>
<accession>H6RHZ6</accession>
<dbReference type="Pfam" id="PF16347">
    <property type="entry name" value="SGSH_C"/>
    <property type="match status" value="1"/>
</dbReference>
<dbReference type="CDD" id="cd16031">
    <property type="entry name" value="G6S_like"/>
    <property type="match status" value="1"/>
</dbReference>